<accession>A0A5K3EJ28</accession>
<organism evidence="1">
    <name type="scientific">Mesocestoides corti</name>
    <name type="common">Flatworm</name>
    <dbReference type="NCBI Taxonomy" id="53468"/>
    <lineage>
        <taxon>Eukaryota</taxon>
        <taxon>Metazoa</taxon>
        <taxon>Spiralia</taxon>
        <taxon>Lophotrochozoa</taxon>
        <taxon>Platyhelminthes</taxon>
        <taxon>Cestoda</taxon>
        <taxon>Eucestoda</taxon>
        <taxon>Cyclophyllidea</taxon>
        <taxon>Mesocestoididae</taxon>
        <taxon>Mesocestoides</taxon>
    </lineage>
</organism>
<dbReference type="AlphaFoldDB" id="A0A5K3EJ28"/>
<protein>
    <submittedName>
        <fullName evidence="1">Uncharacterized protein</fullName>
    </submittedName>
</protein>
<reference evidence="1" key="1">
    <citation type="submission" date="2019-11" db="UniProtKB">
        <authorList>
            <consortium name="WormBaseParasite"/>
        </authorList>
    </citation>
    <scope>IDENTIFICATION</scope>
</reference>
<evidence type="ECO:0000313" key="1">
    <source>
        <dbReference type="WBParaSite" id="MCU_000526-RA"/>
    </source>
</evidence>
<proteinExistence type="predicted"/>
<sequence>MLQVHLISSPFQQQSTQQNSVGDVCLTALREIVSLSYTTSQLIGATAHGAEDGEEGTRLADNIVPPTPTTVCMKRSPLAYSPHPIRASREENNPSTLIRGDNNLLDQWVGCHARMRWGEVRLGIAMVTANRDSIIHTYVWSN</sequence>
<dbReference type="WBParaSite" id="MCU_000526-RA">
    <property type="protein sequence ID" value="MCU_000526-RA"/>
    <property type="gene ID" value="MCU_000526"/>
</dbReference>
<name>A0A5K3EJ28_MESCO</name>